<dbReference type="RefSeq" id="WP_118277478.1">
    <property type="nucleotide sequence ID" value="NZ_AP019695.1"/>
</dbReference>
<dbReference type="EMBL" id="AP019695">
    <property type="protein sequence ID" value="BBK21998.1"/>
    <property type="molecule type" value="Genomic_DNA"/>
</dbReference>
<evidence type="ECO:0000313" key="2">
    <source>
        <dbReference type="Proteomes" id="UP000464754"/>
    </source>
</evidence>
<accession>A0A6N4TGH7</accession>
<sequence>MKKSDFYHIEEGYIILHESNHKLCTTDIKKVDVSILPVQKNAGEEIMNAAANALSSSLGNANEKVNIYVEIIHGNNIDKIKVNTNPLIRNNLDYHEMVTHARNLQVAIKKDCNL</sequence>
<reference evidence="2" key="1">
    <citation type="submission" date="2019-05" db="EMBL/GenBank/DDBJ databases">
        <title>Complete genome sequencing of Absiella argi strain JCM 30884.</title>
        <authorList>
            <person name="Sakamoto M."/>
            <person name="Murakami T."/>
            <person name="Mori H."/>
        </authorList>
    </citation>
    <scope>NUCLEOTIDE SEQUENCE [LARGE SCALE GENOMIC DNA]</scope>
    <source>
        <strain evidence="2">JCM 30884</strain>
    </source>
</reference>
<protein>
    <submittedName>
        <fullName evidence="1">Uncharacterized protein</fullName>
    </submittedName>
</protein>
<evidence type="ECO:0000313" key="1">
    <source>
        <dbReference type="EMBL" id="BBK21998.1"/>
    </source>
</evidence>
<gene>
    <name evidence="1" type="ORF">Aargi30884_09010</name>
</gene>
<proteinExistence type="predicted"/>
<name>A0A6N4TGH7_9FIRM</name>
<dbReference type="Proteomes" id="UP000464754">
    <property type="component" value="Chromosome"/>
</dbReference>
<organism evidence="1 2">
    <name type="scientific">Amedibacterium intestinale</name>
    <dbReference type="NCBI Taxonomy" id="2583452"/>
    <lineage>
        <taxon>Bacteria</taxon>
        <taxon>Bacillati</taxon>
        <taxon>Bacillota</taxon>
        <taxon>Erysipelotrichia</taxon>
        <taxon>Erysipelotrichales</taxon>
        <taxon>Erysipelotrichaceae</taxon>
        <taxon>Amedibacterium</taxon>
    </lineage>
</organism>
<dbReference type="AlphaFoldDB" id="A0A6N4TGH7"/>
<dbReference type="KEGG" id="aarg:Aargi30884_09010"/>
<keyword evidence="2" id="KW-1185">Reference proteome</keyword>